<dbReference type="Gene3D" id="3.40.50.360">
    <property type="match status" value="1"/>
</dbReference>
<protein>
    <submittedName>
        <fullName evidence="2">Flavodoxin-like protein</fullName>
    </submittedName>
</protein>
<keyword evidence="3" id="KW-1185">Reference proteome</keyword>
<dbReference type="GO" id="GO:0070819">
    <property type="term" value="F:menaquinone-dependent protoporphyrinogen oxidase activity"/>
    <property type="evidence" value="ECO:0007669"/>
    <property type="project" value="TreeGrafter"/>
</dbReference>
<dbReference type="PANTHER" id="PTHR38030">
    <property type="entry name" value="PROTOPORPHYRINOGEN IX DEHYDROGENASE [MENAQUINONE]"/>
    <property type="match status" value="1"/>
</dbReference>
<dbReference type="AlphaFoldDB" id="A0A4R3MFD4"/>
<dbReference type="PANTHER" id="PTHR38030:SF2">
    <property type="entry name" value="PROTOPORPHYRINOGEN IX DEHYDROGENASE [QUINONE]"/>
    <property type="match status" value="1"/>
</dbReference>
<dbReference type="Proteomes" id="UP000294902">
    <property type="component" value="Unassembled WGS sequence"/>
</dbReference>
<dbReference type="RefSeq" id="WP_132253967.1">
    <property type="nucleotide sequence ID" value="NZ_SMAL01000013.1"/>
</dbReference>
<evidence type="ECO:0000259" key="1">
    <source>
        <dbReference type="Pfam" id="PF12724"/>
    </source>
</evidence>
<dbReference type="InterPro" id="IPR026816">
    <property type="entry name" value="Flavodoxin_dom"/>
</dbReference>
<accession>A0A4R3MFD4</accession>
<comment type="caution">
    <text evidence="2">The sequence shown here is derived from an EMBL/GenBank/DDBJ whole genome shotgun (WGS) entry which is preliminary data.</text>
</comment>
<gene>
    <name evidence="2" type="ORF">EDC18_11361</name>
</gene>
<dbReference type="Pfam" id="PF12724">
    <property type="entry name" value="Flavodoxin_5"/>
    <property type="match status" value="1"/>
</dbReference>
<dbReference type="EMBL" id="SMAL01000013">
    <property type="protein sequence ID" value="TCT12215.1"/>
    <property type="molecule type" value="Genomic_DNA"/>
</dbReference>
<sequence>MASILLIYKSKTGFTKKYVDWITESITCETISLEQIESVDINNYDIIIYGAGMHASRIQGIKKFKDKVMDLENKKIVVFITGASPCEEEIVSEVKKNNFSADELGKIKIFYFQSGLNYEKMGFGDKSIMKIYSTVLKFKNNKSDIEEGASKAILESYDYSSKEYIKPMVEYLNELINNIITEKV</sequence>
<dbReference type="SUPFAM" id="SSF52218">
    <property type="entry name" value="Flavoproteins"/>
    <property type="match status" value="1"/>
</dbReference>
<organism evidence="2 3">
    <name type="scientific">Natranaerovirga pectinivora</name>
    <dbReference type="NCBI Taxonomy" id="682400"/>
    <lineage>
        <taxon>Bacteria</taxon>
        <taxon>Bacillati</taxon>
        <taxon>Bacillota</taxon>
        <taxon>Clostridia</taxon>
        <taxon>Lachnospirales</taxon>
        <taxon>Natranaerovirgaceae</taxon>
        <taxon>Natranaerovirga</taxon>
    </lineage>
</organism>
<dbReference type="OrthoDB" id="2146857at2"/>
<feature type="domain" description="Flavodoxin" evidence="1">
    <location>
        <begin position="5"/>
        <end position="135"/>
    </location>
</feature>
<dbReference type="InterPro" id="IPR052200">
    <property type="entry name" value="Protoporphyrinogen_IX_DH"/>
</dbReference>
<name>A0A4R3MFD4_9FIRM</name>
<evidence type="ECO:0000313" key="2">
    <source>
        <dbReference type="EMBL" id="TCT12215.1"/>
    </source>
</evidence>
<dbReference type="GO" id="GO:0010181">
    <property type="term" value="F:FMN binding"/>
    <property type="evidence" value="ECO:0007669"/>
    <property type="project" value="TreeGrafter"/>
</dbReference>
<evidence type="ECO:0000313" key="3">
    <source>
        <dbReference type="Proteomes" id="UP000294902"/>
    </source>
</evidence>
<dbReference type="GO" id="GO:0006783">
    <property type="term" value="P:heme biosynthetic process"/>
    <property type="evidence" value="ECO:0007669"/>
    <property type="project" value="TreeGrafter"/>
</dbReference>
<proteinExistence type="predicted"/>
<dbReference type="InterPro" id="IPR029039">
    <property type="entry name" value="Flavoprotein-like_sf"/>
</dbReference>
<reference evidence="2 3" key="1">
    <citation type="submission" date="2019-03" db="EMBL/GenBank/DDBJ databases">
        <title>Genomic Encyclopedia of Type Strains, Phase IV (KMG-IV): sequencing the most valuable type-strain genomes for metagenomic binning, comparative biology and taxonomic classification.</title>
        <authorList>
            <person name="Goeker M."/>
        </authorList>
    </citation>
    <scope>NUCLEOTIDE SEQUENCE [LARGE SCALE GENOMIC DNA]</scope>
    <source>
        <strain evidence="2 3">DSM 24629</strain>
    </source>
</reference>